<dbReference type="PROSITE" id="PS50943">
    <property type="entry name" value="HTH_CROC1"/>
    <property type="match status" value="1"/>
</dbReference>
<evidence type="ECO:0000259" key="1">
    <source>
        <dbReference type="PROSITE" id="PS50943"/>
    </source>
</evidence>
<feature type="domain" description="HTH cro/C1-type" evidence="1">
    <location>
        <begin position="49"/>
        <end position="79"/>
    </location>
</feature>
<dbReference type="CDD" id="cd00093">
    <property type="entry name" value="HTH_XRE"/>
    <property type="match status" value="1"/>
</dbReference>
<comment type="caution">
    <text evidence="2">The sequence shown here is derived from an EMBL/GenBank/DDBJ whole genome shotgun (WGS) entry which is preliminary data.</text>
</comment>
<accession>A0ABQ4GGD5</accession>
<proteinExistence type="predicted"/>
<reference evidence="2 3" key="1">
    <citation type="submission" date="2021-01" db="EMBL/GenBank/DDBJ databases">
        <title>Whole genome shotgun sequence of Microbispora siamensis NBRC 104113.</title>
        <authorList>
            <person name="Komaki H."/>
            <person name="Tamura T."/>
        </authorList>
    </citation>
    <scope>NUCLEOTIDE SEQUENCE [LARGE SCALE GENOMIC DNA]</scope>
    <source>
        <strain evidence="2 3">NBRC 104113</strain>
    </source>
</reference>
<organism evidence="2 3">
    <name type="scientific">Microbispora siamensis</name>
    <dbReference type="NCBI Taxonomy" id="564413"/>
    <lineage>
        <taxon>Bacteria</taxon>
        <taxon>Bacillati</taxon>
        <taxon>Actinomycetota</taxon>
        <taxon>Actinomycetes</taxon>
        <taxon>Streptosporangiales</taxon>
        <taxon>Streptosporangiaceae</taxon>
        <taxon>Microbispora</taxon>
    </lineage>
</organism>
<dbReference type="Gene3D" id="1.10.260.40">
    <property type="entry name" value="lambda repressor-like DNA-binding domains"/>
    <property type="match status" value="1"/>
</dbReference>
<dbReference type="InterPro" id="IPR010982">
    <property type="entry name" value="Lambda_DNA-bd_dom_sf"/>
</dbReference>
<name>A0ABQ4GGD5_9ACTN</name>
<gene>
    <name evidence="2" type="ORF">Msi02_12930</name>
</gene>
<sequence length="390" mass="42389">MPLMITIDVPLWAARLRALRRGRLWSRRDLEERLTEVAGETEPGLPADAVRAWEAGERRPDPGHAELLCRVFGVDEADLFVGPQSGTTLWHHLTGIPLVPGLFPEEEEERVGRAIERPWRADAGTVGYFERVLDACAVPHARPADLAAALRPVFAGIEAFRHDARPSARGPLLTLATRDAELISGMEHEAGDAPGARAWSDRAIREARETGDPLIEVFALIQRAELVDAAEPGEIVEAAVAARERTGVPAEVGTLSRRREARAHALAGEVELCHRCLEECLEECAEGCLEEPGETRAELCAGCLVDLGRPGDAIELLEGEPAPATPAYLAAYVLARKAHAYAEAHERDQAADLARQALSLARRAGAARALRELVRVHLPPPAATRRRVLV</sequence>
<protein>
    <recommendedName>
        <fullName evidence="1">HTH cro/C1-type domain-containing protein</fullName>
    </recommendedName>
</protein>
<dbReference type="SMART" id="SM00530">
    <property type="entry name" value="HTH_XRE"/>
    <property type="match status" value="1"/>
</dbReference>
<dbReference type="InterPro" id="IPR001387">
    <property type="entry name" value="Cro/C1-type_HTH"/>
</dbReference>
<dbReference type="SUPFAM" id="SSF47413">
    <property type="entry name" value="lambda repressor-like DNA-binding domains"/>
    <property type="match status" value="1"/>
</dbReference>
<dbReference type="Proteomes" id="UP000660454">
    <property type="component" value="Unassembled WGS sequence"/>
</dbReference>
<dbReference type="EMBL" id="BOOF01000004">
    <property type="protein sequence ID" value="GIH60476.1"/>
    <property type="molecule type" value="Genomic_DNA"/>
</dbReference>
<evidence type="ECO:0000313" key="3">
    <source>
        <dbReference type="Proteomes" id="UP000660454"/>
    </source>
</evidence>
<evidence type="ECO:0000313" key="2">
    <source>
        <dbReference type="EMBL" id="GIH60476.1"/>
    </source>
</evidence>
<keyword evidence="3" id="KW-1185">Reference proteome</keyword>